<gene>
    <name evidence="6" type="ORF">C41B8_06277</name>
</gene>
<feature type="transmembrane region" description="Helical" evidence="3">
    <location>
        <begin position="197"/>
        <end position="219"/>
    </location>
</feature>
<dbReference type="Gene3D" id="6.10.340.10">
    <property type="match status" value="1"/>
</dbReference>
<reference evidence="6 7" key="1">
    <citation type="submission" date="2013-03" db="EMBL/GenBank/DDBJ databases">
        <title>Salinisphaera hydrothermalis C41B8 Genome Sequencing.</title>
        <authorList>
            <person name="Li C."/>
            <person name="Lai Q."/>
            <person name="Shao Z."/>
        </authorList>
    </citation>
    <scope>NUCLEOTIDE SEQUENCE [LARGE SCALE GENOMIC DNA]</scope>
    <source>
        <strain evidence="6 7">C41B8</strain>
    </source>
</reference>
<dbReference type="eggNOG" id="COG3706">
    <property type="taxonomic scope" value="Bacteria"/>
</dbReference>
<proteinExistence type="predicted"/>
<feature type="domain" description="GGDEF" evidence="5">
    <location>
        <begin position="304"/>
        <end position="433"/>
    </location>
</feature>
<dbReference type="GO" id="GO:0043709">
    <property type="term" value="P:cell adhesion involved in single-species biofilm formation"/>
    <property type="evidence" value="ECO:0007669"/>
    <property type="project" value="TreeGrafter"/>
</dbReference>
<name>A0A084IN85_SALHC</name>
<evidence type="ECO:0000313" key="7">
    <source>
        <dbReference type="Proteomes" id="UP000028302"/>
    </source>
</evidence>
<dbReference type="Gene3D" id="3.30.70.270">
    <property type="match status" value="1"/>
</dbReference>
<dbReference type="PATRIC" id="fig|1304275.5.peg.1283"/>
<dbReference type="GO" id="GO:0005886">
    <property type="term" value="C:plasma membrane"/>
    <property type="evidence" value="ECO:0007669"/>
    <property type="project" value="TreeGrafter"/>
</dbReference>
<feature type="transmembrane region" description="Helical" evidence="3">
    <location>
        <begin position="26"/>
        <end position="47"/>
    </location>
</feature>
<keyword evidence="3" id="KW-1133">Transmembrane helix</keyword>
<dbReference type="SUPFAM" id="SSF158472">
    <property type="entry name" value="HAMP domain-like"/>
    <property type="match status" value="1"/>
</dbReference>
<dbReference type="AlphaFoldDB" id="A0A084IN85"/>
<comment type="cofactor">
    <cofactor evidence="1">
        <name>Mg(2+)</name>
        <dbReference type="ChEBI" id="CHEBI:18420"/>
    </cofactor>
</comment>
<dbReference type="GO" id="GO:0007165">
    <property type="term" value="P:signal transduction"/>
    <property type="evidence" value="ECO:0007669"/>
    <property type="project" value="InterPro"/>
</dbReference>
<keyword evidence="3" id="KW-0472">Membrane</keyword>
<dbReference type="STRING" id="1304275.C41B8_06277"/>
<evidence type="ECO:0000256" key="1">
    <source>
        <dbReference type="ARBA" id="ARBA00001946"/>
    </source>
</evidence>
<accession>A0A084IN85</accession>
<dbReference type="EMBL" id="APNK01000006">
    <property type="protein sequence ID" value="KEZ78169.1"/>
    <property type="molecule type" value="Genomic_DNA"/>
</dbReference>
<evidence type="ECO:0000259" key="5">
    <source>
        <dbReference type="PROSITE" id="PS50887"/>
    </source>
</evidence>
<keyword evidence="7" id="KW-1185">Reference proteome</keyword>
<dbReference type="Pfam" id="PF00990">
    <property type="entry name" value="GGDEF"/>
    <property type="match status" value="1"/>
</dbReference>
<dbReference type="PROSITE" id="PS50887">
    <property type="entry name" value="GGDEF"/>
    <property type="match status" value="1"/>
</dbReference>
<dbReference type="Pfam" id="PF00672">
    <property type="entry name" value="HAMP"/>
    <property type="match status" value="1"/>
</dbReference>
<dbReference type="PANTHER" id="PTHR45138">
    <property type="entry name" value="REGULATORY COMPONENTS OF SENSORY TRANSDUCTION SYSTEM"/>
    <property type="match status" value="1"/>
</dbReference>
<evidence type="ECO:0000313" key="6">
    <source>
        <dbReference type="EMBL" id="KEZ78169.1"/>
    </source>
</evidence>
<dbReference type="SMART" id="SM00267">
    <property type="entry name" value="GGDEF"/>
    <property type="match status" value="1"/>
</dbReference>
<dbReference type="Proteomes" id="UP000028302">
    <property type="component" value="Unassembled WGS sequence"/>
</dbReference>
<dbReference type="CDD" id="cd06225">
    <property type="entry name" value="HAMP"/>
    <property type="match status" value="1"/>
</dbReference>
<dbReference type="OrthoDB" id="5496380at2"/>
<organism evidence="6 7">
    <name type="scientific">Salinisphaera hydrothermalis (strain C41B8)</name>
    <dbReference type="NCBI Taxonomy" id="1304275"/>
    <lineage>
        <taxon>Bacteria</taxon>
        <taxon>Pseudomonadati</taxon>
        <taxon>Pseudomonadota</taxon>
        <taxon>Gammaproteobacteria</taxon>
        <taxon>Salinisphaerales</taxon>
        <taxon>Salinisphaeraceae</taxon>
        <taxon>Salinisphaera</taxon>
    </lineage>
</organism>
<dbReference type="InterPro" id="IPR043128">
    <property type="entry name" value="Rev_trsase/Diguanyl_cyclase"/>
</dbReference>
<feature type="domain" description="HAMP" evidence="4">
    <location>
        <begin position="216"/>
        <end position="268"/>
    </location>
</feature>
<sequence length="433" mass="48172">MMALRHNALTGVESALRRVSVGRRTIAVLVLLLLPLGVLSIVSVAVLDAQQSAFRESVQESIDTLMPLTTLEYYLQSARIDGLEAETGQPESNTQTLAARIDTTFARMGRAEANPDLSAHLVESARTAWDKARPAVEHLVTQPHTLSGETPRLAPSEQELARSIDDIQQARAQLTQAIKSRYERAEHERHAQIVRLIWAWAATLLFAIVLIGVFVYSLLRPVRALNRVAERLESGEFGARAPTVGNDELTRLSQRFNAMVESWEHTQRDLLTQAEYDALTHVLNRRGIRSVLDIELANHRQRGHPLSVLVLDLDRFKPINDTYGHGAGDRALVWIAEQITQTLRKTDHLGRYGGDEFLAVLPNTCKTEAIRLAERLTQAIDRAARGRPTLPALSVGTASLSEDGATADELVEAADAVLYRHKQWRREQRGARA</sequence>
<dbReference type="SMART" id="SM00304">
    <property type="entry name" value="HAMP"/>
    <property type="match status" value="1"/>
</dbReference>
<dbReference type="SUPFAM" id="SSF55073">
    <property type="entry name" value="Nucleotide cyclase"/>
    <property type="match status" value="1"/>
</dbReference>
<evidence type="ECO:0000256" key="3">
    <source>
        <dbReference type="SAM" id="Phobius"/>
    </source>
</evidence>
<dbReference type="PROSITE" id="PS50885">
    <property type="entry name" value="HAMP"/>
    <property type="match status" value="1"/>
</dbReference>
<dbReference type="GO" id="GO:1902201">
    <property type="term" value="P:negative regulation of bacterial-type flagellum-dependent cell motility"/>
    <property type="evidence" value="ECO:0007669"/>
    <property type="project" value="TreeGrafter"/>
</dbReference>
<dbReference type="NCBIfam" id="TIGR00254">
    <property type="entry name" value="GGDEF"/>
    <property type="match status" value="1"/>
</dbReference>
<dbReference type="CDD" id="cd01949">
    <property type="entry name" value="GGDEF"/>
    <property type="match status" value="1"/>
</dbReference>
<dbReference type="EC" id="2.7.7.65" evidence="2"/>
<dbReference type="GO" id="GO:0052621">
    <property type="term" value="F:diguanylate cyclase activity"/>
    <property type="evidence" value="ECO:0007669"/>
    <property type="project" value="UniProtKB-EC"/>
</dbReference>
<dbReference type="InterPro" id="IPR050469">
    <property type="entry name" value="Diguanylate_Cyclase"/>
</dbReference>
<dbReference type="InterPro" id="IPR029787">
    <property type="entry name" value="Nucleotide_cyclase"/>
</dbReference>
<dbReference type="PANTHER" id="PTHR45138:SF24">
    <property type="entry name" value="DIGUANYLATE CYCLASE DGCC-RELATED"/>
    <property type="match status" value="1"/>
</dbReference>
<evidence type="ECO:0000256" key="2">
    <source>
        <dbReference type="ARBA" id="ARBA00012528"/>
    </source>
</evidence>
<evidence type="ECO:0000259" key="4">
    <source>
        <dbReference type="PROSITE" id="PS50885"/>
    </source>
</evidence>
<keyword evidence="3" id="KW-0812">Transmembrane</keyword>
<dbReference type="InterPro" id="IPR000160">
    <property type="entry name" value="GGDEF_dom"/>
</dbReference>
<protein>
    <recommendedName>
        <fullName evidence="2">diguanylate cyclase</fullName>
        <ecNumber evidence="2">2.7.7.65</ecNumber>
    </recommendedName>
</protein>
<dbReference type="FunFam" id="3.30.70.270:FF:000001">
    <property type="entry name" value="Diguanylate cyclase domain protein"/>
    <property type="match status" value="1"/>
</dbReference>
<comment type="caution">
    <text evidence="6">The sequence shown here is derived from an EMBL/GenBank/DDBJ whole genome shotgun (WGS) entry which is preliminary data.</text>
</comment>
<dbReference type="InterPro" id="IPR003660">
    <property type="entry name" value="HAMP_dom"/>
</dbReference>